<dbReference type="AlphaFoldDB" id="A0A6A6ESD7"/>
<dbReference type="Proteomes" id="UP000800200">
    <property type="component" value="Unassembled WGS sequence"/>
</dbReference>
<dbReference type="InterPro" id="IPR011009">
    <property type="entry name" value="Kinase-like_dom_sf"/>
</dbReference>
<dbReference type="Gene3D" id="1.10.510.10">
    <property type="entry name" value="Transferase(Phosphotransferase) domain 1"/>
    <property type="match status" value="1"/>
</dbReference>
<reference evidence="6" key="1">
    <citation type="journal article" date="2020" name="Stud. Mycol.">
        <title>101 Dothideomycetes genomes: a test case for predicting lifestyles and emergence of pathogens.</title>
        <authorList>
            <person name="Haridas S."/>
            <person name="Albert R."/>
            <person name="Binder M."/>
            <person name="Bloem J."/>
            <person name="Labutti K."/>
            <person name="Salamov A."/>
            <person name="Andreopoulos B."/>
            <person name="Baker S."/>
            <person name="Barry K."/>
            <person name="Bills G."/>
            <person name="Bluhm B."/>
            <person name="Cannon C."/>
            <person name="Castanera R."/>
            <person name="Culley D."/>
            <person name="Daum C."/>
            <person name="Ezra D."/>
            <person name="Gonzalez J."/>
            <person name="Henrissat B."/>
            <person name="Kuo A."/>
            <person name="Liang C."/>
            <person name="Lipzen A."/>
            <person name="Lutzoni F."/>
            <person name="Magnuson J."/>
            <person name="Mondo S."/>
            <person name="Nolan M."/>
            <person name="Ohm R."/>
            <person name="Pangilinan J."/>
            <person name="Park H.-J."/>
            <person name="Ramirez L."/>
            <person name="Alfaro M."/>
            <person name="Sun H."/>
            <person name="Tritt A."/>
            <person name="Yoshinaga Y."/>
            <person name="Zwiers L.-H."/>
            <person name="Turgeon B."/>
            <person name="Goodwin S."/>
            <person name="Spatafora J."/>
            <person name="Crous P."/>
            <person name="Grigoriev I."/>
        </authorList>
    </citation>
    <scope>NUCLEOTIDE SEQUENCE</scope>
    <source>
        <strain evidence="6">CBS 207.26</strain>
    </source>
</reference>
<dbReference type="PANTHER" id="PTHR44329">
    <property type="entry name" value="SERINE/THREONINE-PROTEIN KINASE TNNI3K-RELATED"/>
    <property type="match status" value="1"/>
</dbReference>
<keyword evidence="1" id="KW-0808">Transferase</keyword>
<evidence type="ECO:0000313" key="7">
    <source>
        <dbReference type="Proteomes" id="UP000800200"/>
    </source>
</evidence>
<evidence type="ECO:0000256" key="3">
    <source>
        <dbReference type="ARBA" id="ARBA00022777"/>
    </source>
</evidence>
<evidence type="ECO:0000256" key="4">
    <source>
        <dbReference type="ARBA" id="ARBA00022840"/>
    </source>
</evidence>
<name>A0A6A6ESD7_9PEZI</name>
<feature type="domain" description="Protein kinase" evidence="5">
    <location>
        <begin position="47"/>
        <end position="284"/>
    </location>
</feature>
<sequence>MEASYGVQPNTTPVCCDIVSPSLLQALPTNALNNRDPTNIQTETEWSNSLQFLAAGKSGIVYGIDEERVLKEYYESDSGEVERQVYQRLGSHPHVAELLGTLTNGSIILERGDCLRTICRDSAAASEIPIQRKLGWLRQAAEGYQILHARDIIHGDVGCNNLILTRRGVKLIDFEGCSIDGGPADSCYEWFSYCPSVPSVSQRTDIFAFGCVIHEVLTGKPPYHELEASDDRYKKVGELYMNNHFPDVATLPLGQLIQSCWSGELKSMREVIQELEAFRTSPFNEGNIMS</sequence>
<accession>A0A6A6ESD7</accession>
<keyword evidence="3 6" id="KW-0418">Kinase</keyword>
<keyword evidence="7" id="KW-1185">Reference proteome</keyword>
<evidence type="ECO:0000259" key="5">
    <source>
        <dbReference type="PROSITE" id="PS50011"/>
    </source>
</evidence>
<protein>
    <submittedName>
        <fullName evidence="6">Kinase-like protein</fullName>
    </submittedName>
</protein>
<dbReference type="Pfam" id="PF07714">
    <property type="entry name" value="PK_Tyr_Ser-Thr"/>
    <property type="match status" value="1"/>
</dbReference>
<dbReference type="EMBL" id="ML994613">
    <property type="protein sequence ID" value="KAF2193638.1"/>
    <property type="molecule type" value="Genomic_DNA"/>
</dbReference>
<proteinExistence type="predicted"/>
<dbReference type="PANTHER" id="PTHR44329:SF288">
    <property type="entry name" value="MITOGEN-ACTIVATED PROTEIN KINASE KINASE KINASE 20"/>
    <property type="match status" value="1"/>
</dbReference>
<dbReference type="InterPro" id="IPR001245">
    <property type="entry name" value="Ser-Thr/Tyr_kinase_cat_dom"/>
</dbReference>
<dbReference type="InterPro" id="IPR000719">
    <property type="entry name" value="Prot_kinase_dom"/>
</dbReference>
<gene>
    <name evidence="6" type="ORF">K469DRAFT_618855</name>
</gene>
<dbReference type="InterPro" id="IPR051681">
    <property type="entry name" value="Ser/Thr_Kinases-Pseudokinases"/>
</dbReference>
<dbReference type="GO" id="GO:0004674">
    <property type="term" value="F:protein serine/threonine kinase activity"/>
    <property type="evidence" value="ECO:0007669"/>
    <property type="project" value="TreeGrafter"/>
</dbReference>
<keyword evidence="2" id="KW-0547">Nucleotide-binding</keyword>
<dbReference type="SUPFAM" id="SSF56112">
    <property type="entry name" value="Protein kinase-like (PK-like)"/>
    <property type="match status" value="1"/>
</dbReference>
<evidence type="ECO:0000256" key="2">
    <source>
        <dbReference type="ARBA" id="ARBA00022741"/>
    </source>
</evidence>
<dbReference type="GO" id="GO:0005524">
    <property type="term" value="F:ATP binding"/>
    <property type="evidence" value="ECO:0007669"/>
    <property type="project" value="UniProtKB-KW"/>
</dbReference>
<evidence type="ECO:0000256" key="1">
    <source>
        <dbReference type="ARBA" id="ARBA00022679"/>
    </source>
</evidence>
<evidence type="ECO:0000313" key="6">
    <source>
        <dbReference type="EMBL" id="KAF2193638.1"/>
    </source>
</evidence>
<dbReference type="PROSITE" id="PS50011">
    <property type="entry name" value="PROTEIN_KINASE_DOM"/>
    <property type="match status" value="1"/>
</dbReference>
<dbReference type="OrthoDB" id="1668230at2759"/>
<organism evidence="6 7">
    <name type="scientific">Zopfia rhizophila CBS 207.26</name>
    <dbReference type="NCBI Taxonomy" id="1314779"/>
    <lineage>
        <taxon>Eukaryota</taxon>
        <taxon>Fungi</taxon>
        <taxon>Dikarya</taxon>
        <taxon>Ascomycota</taxon>
        <taxon>Pezizomycotina</taxon>
        <taxon>Dothideomycetes</taxon>
        <taxon>Dothideomycetes incertae sedis</taxon>
        <taxon>Zopfiaceae</taxon>
        <taxon>Zopfia</taxon>
    </lineage>
</organism>
<keyword evidence="4" id="KW-0067">ATP-binding</keyword>